<evidence type="ECO:0000313" key="7">
    <source>
        <dbReference type="EMBL" id="EXB04949.1"/>
    </source>
</evidence>
<dbReference type="PANTHER" id="PTHR43884">
    <property type="entry name" value="ACYL-COA DEHYDROGENASE"/>
    <property type="match status" value="1"/>
</dbReference>
<evidence type="ECO:0000313" key="8">
    <source>
        <dbReference type="Proteomes" id="UP000020595"/>
    </source>
</evidence>
<sequence>MTNMINKAQGLGLSLITKLAGSDVLDQLKLRKFLERSLYQGSKAGFRALSQTQKAFKPKQIPQQRLPQQKKNLFDLSLTEEQQMTSEAMSQFAQEVLLGLAHDADQTAQFPESLWQYVEDLGLNYYALPEALGGVAAEQNIVSNLLIAEKLAEGDFSLTAGLLSTFSVINAITRWGSTEVQSMYLPCFAEDSDITATFAVQEATPAFNPYVLKTKASLENDQYFIDGEKTLVILGDLADVFLVSADFNGKPDVFVVQVGDTISIKNTPAMGLKATETATLKFSHTPALRLGTTDFDYIAFLDLGNLMWCAMAVGTCEAVKAYCIKYANERTAFGEPISHRQSVAFMIADMAIEIDAMRMLILNAVSLAEAGKPFHREAYLARILCAEKSMKIGTDGVQILGGHGFTKEHPVERWYRDLRATAILHSGLHA</sequence>
<reference evidence="7 8" key="1">
    <citation type="submission" date="2014-02" db="EMBL/GenBank/DDBJ databases">
        <title>Comparative genomics and transcriptomics to identify genetic mechanisms underlying the emergence of carbapenem resistant Acinetobacter baumannii (CRAb).</title>
        <authorList>
            <person name="Harris A.D."/>
            <person name="Johnson K.J."/>
            <person name="George J."/>
            <person name="Shefchek K."/>
            <person name="Daugherty S.C."/>
            <person name="Parankush S."/>
            <person name="Sadzewicz L."/>
            <person name="Tallon L."/>
            <person name="Sengamalay N."/>
            <person name="Hazen T.H."/>
            <person name="Rasko D.A."/>
        </authorList>
    </citation>
    <scope>NUCLEOTIDE SEQUENCE [LARGE SCALE GENOMIC DNA]</scope>
    <source>
        <strain evidence="7 8">1295743</strain>
    </source>
</reference>
<dbReference type="PANTHER" id="PTHR43884:SF12">
    <property type="entry name" value="ISOVALERYL-COA DEHYDROGENASE, MITOCHONDRIAL-RELATED"/>
    <property type="match status" value="1"/>
</dbReference>
<evidence type="ECO:0000256" key="2">
    <source>
        <dbReference type="ARBA" id="ARBA00009347"/>
    </source>
</evidence>
<dbReference type="Gene3D" id="1.20.140.10">
    <property type="entry name" value="Butyryl-CoA Dehydrogenase, subunit A, domain 3"/>
    <property type="match status" value="1"/>
</dbReference>
<comment type="cofactor">
    <cofactor evidence="1">
        <name>FAD</name>
        <dbReference type="ChEBI" id="CHEBI:57692"/>
    </cofactor>
</comment>
<evidence type="ECO:0000256" key="4">
    <source>
        <dbReference type="ARBA" id="ARBA00022827"/>
    </source>
</evidence>
<keyword evidence="4" id="KW-0274">FAD</keyword>
<dbReference type="GO" id="GO:0003995">
    <property type="term" value="F:acyl-CoA dehydrogenase activity"/>
    <property type="evidence" value="ECO:0007669"/>
    <property type="project" value="InterPro"/>
</dbReference>
<protein>
    <submittedName>
        <fullName evidence="7">Acyl-CoA dehydrogenase, N-terminal domain protein</fullName>
    </submittedName>
</protein>
<keyword evidence="3" id="KW-0285">Flavoprotein</keyword>
<organism evidence="7 8">
    <name type="scientific">Acinetobacter baumannii (strain 1295743)</name>
    <dbReference type="NCBI Taxonomy" id="1310613"/>
    <lineage>
        <taxon>Bacteria</taxon>
        <taxon>Pseudomonadati</taxon>
        <taxon>Pseudomonadota</taxon>
        <taxon>Gammaproteobacteria</taxon>
        <taxon>Moraxellales</taxon>
        <taxon>Moraxellaceae</taxon>
        <taxon>Acinetobacter</taxon>
        <taxon>Acinetobacter calcoaceticus/baumannii complex</taxon>
    </lineage>
</organism>
<accession>A0A009IJQ2</accession>
<dbReference type="InterPro" id="IPR013786">
    <property type="entry name" value="AcylCoA_DH/ox_N"/>
</dbReference>
<dbReference type="PROSITE" id="PS00073">
    <property type="entry name" value="ACYL_COA_DH_2"/>
    <property type="match status" value="1"/>
</dbReference>
<dbReference type="AlphaFoldDB" id="A0A009IJQ2"/>
<dbReference type="SUPFAM" id="SSF47203">
    <property type="entry name" value="Acyl-CoA dehydrogenase C-terminal domain-like"/>
    <property type="match status" value="1"/>
</dbReference>
<comment type="caution">
    <text evidence="7">The sequence shown here is derived from an EMBL/GenBank/DDBJ whole genome shotgun (WGS) entry which is preliminary data.</text>
</comment>
<dbReference type="SUPFAM" id="SSF56645">
    <property type="entry name" value="Acyl-CoA dehydrogenase NM domain-like"/>
    <property type="match status" value="1"/>
</dbReference>
<dbReference type="InterPro" id="IPR009075">
    <property type="entry name" value="AcylCo_DH/oxidase_C"/>
</dbReference>
<dbReference type="Proteomes" id="UP000020595">
    <property type="component" value="Unassembled WGS sequence"/>
</dbReference>
<name>A0A009IJQ2_ACIB9</name>
<gene>
    <name evidence="7" type="ORF">J512_2702</name>
</gene>
<feature type="domain" description="Acyl-CoA dehydrogenase/oxidase C-terminal" evidence="5">
    <location>
        <begin position="300"/>
        <end position="424"/>
    </location>
</feature>
<dbReference type="Pfam" id="PF02771">
    <property type="entry name" value="Acyl-CoA_dh_N"/>
    <property type="match status" value="1"/>
</dbReference>
<dbReference type="Pfam" id="PF00441">
    <property type="entry name" value="Acyl-CoA_dh_1"/>
    <property type="match status" value="1"/>
</dbReference>
<dbReference type="EMBL" id="JEWH01000036">
    <property type="protein sequence ID" value="EXB04949.1"/>
    <property type="molecule type" value="Genomic_DNA"/>
</dbReference>
<evidence type="ECO:0000256" key="1">
    <source>
        <dbReference type="ARBA" id="ARBA00001974"/>
    </source>
</evidence>
<evidence type="ECO:0000259" key="5">
    <source>
        <dbReference type="Pfam" id="PF00441"/>
    </source>
</evidence>
<dbReference type="PATRIC" id="fig|1310613.3.peg.2604"/>
<dbReference type="InterPro" id="IPR046373">
    <property type="entry name" value="Acyl-CoA_Oxase/DH_mid-dom_sf"/>
</dbReference>
<dbReference type="GO" id="GO:0050660">
    <property type="term" value="F:flavin adenine dinucleotide binding"/>
    <property type="evidence" value="ECO:0007669"/>
    <property type="project" value="InterPro"/>
</dbReference>
<dbReference type="Gene3D" id="2.40.110.10">
    <property type="entry name" value="Butyryl-CoA Dehydrogenase, subunit A, domain 2"/>
    <property type="match status" value="1"/>
</dbReference>
<proteinExistence type="inferred from homology"/>
<dbReference type="InterPro" id="IPR006089">
    <property type="entry name" value="Acyl-CoA_DH_CS"/>
</dbReference>
<evidence type="ECO:0000256" key="3">
    <source>
        <dbReference type="ARBA" id="ARBA00022630"/>
    </source>
</evidence>
<dbReference type="InterPro" id="IPR037069">
    <property type="entry name" value="AcylCoA_DH/ox_N_sf"/>
</dbReference>
<dbReference type="InterPro" id="IPR009100">
    <property type="entry name" value="AcylCoA_DH/oxidase_NM_dom_sf"/>
</dbReference>
<comment type="similarity">
    <text evidence="2">Belongs to the acyl-CoA dehydrogenase family.</text>
</comment>
<feature type="domain" description="Acyl-CoA dehydrogenase/oxidase N-terminal" evidence="6">
    <location>
        <begin position="79"/>
        <end position="189"/>
    </location>
</feature>
<dbReference type="InterPro" id="IPR036250">
    <property type="entry name" value="AcylCo_DH-like_C"/>
</dbReference>
<evidence type="ECO:0000259" key="6">
    <source>
        <dbReference type="Pfam" id="PF02771"/>
    </source>
</evidence>
<dbReference type="Gene3D" id="1.10.540.10">
    <property type="entry name" value="Acyl-CoA dehydrogenase/oxidase, N-terminal domain"/>
    <property type="match status" value="1"/>
</dbReference>